<dbReference type="InterPro" id="IPR052473">
    <property type="entry name" value="mtLSU_mL53"/>
</dbReference>
<protein>
    <recommendedName>
        <fullName evidence="7">Large ribosomal subunit protein mL53</fullName>
    </recommendedName>
    <alternativeName>
        <fullName evidence="8">39S ribosomal protein L53, mitochondrial</fullName>
    </alternativeName>
</protein>
<dbReference type="Proteomes" id="UP000007110">
    <property type="component" value="Unassembled WGS sequence"/>
</dbReference>
<accession>A0A7M7N6M0</accession>
<dbReference type="GO" id="GO:0005762">
    <property type="term" value="C:mitochondrial large ribosomal subunit"/>
    <property type="evidence" value="ECO:0000318"/>
    <property type="project" value="GO_Central"/>
</dbReference>
<dbReference type="GeneID" id="100889566"/>
<keyword evidence="4" id="KW-0689">Ribosomal protein</keyword>
<keyword evidence="3" id="KW-0809">Transit peptide</keyword>
<dbReference type="OrthoDB" id="6618793at2759"/>
<evidence type="ECO:0000313" key="10">
    <source>
        <dbReference type="Proteomes" id="UP000007110"/>
    </source>
</evidence>
<dbReference type="CTD" id="116540"/>
<dbReference type="OMA" id="CKMWERI"/>
<evidence type="ECO:0000256" key="6">
    <source>
        <dbReference type="ARBA" id="ARBA00023274"/>
    </source>
</evidence>
<dbReference type="EnsemblMetazoa" id="XM_030974956">
    <property type="protein sequence ID" value="XP_030830816"/>
    <property type="gene ID" value="LOC100889566"/>
</dbReference>
<evidence type="ECO:0000256" key="7">
    <source>
        <dbReference type="ARBA" id="ARBA00035180"/>
    </source>
</evidence>
<dbReference type="InterPro" id="IPR019716">
    <property type="entry name" value="Ribosomal_mL53"/>
</dbReference>
<evidence type="ECO:0000256" key="5">
    <source>
        <dbReference type="ARBA" id="ARBA00023128"/>
    </source>
</evidence>
<evidence type="ECO:0000256" key="8">
    <source>
        <dbReference type="ARBA" id="ARBA00042721"/>
    </source>
</evidence>
<sequence length="106" mass="12111">MAAPIGELITLRFVKQITVEFCPWERNVRSIRQFLSYIGNSKVRNTNQKCTLKTSIKHDGTNPTVHINYVDGQNLLFKTSHLSLSELVQKFAESNETRLNKEASES</sequence>
<evidence type="ECO:0000256" key="2">
    <source>
        <dbReference type="ARBA" id="ARBA00005557"/>
    </source>
</evidence>
<dbReference type="PANTHER" id="PTHR33618:SF1">
    <property type="entry name" value="LARGE RIBOSOMAL SUBUNIT PROTEIN ML53"/>
    <property type="match status" value="1"/>
</dbReference>
<evidence type="ECO:0000256" key="1">
    <source>
        <dbReference type="ARBA" id="ARBA00004173"/>
    </source>
</evidence>
<dbReference type="FunCoup" id="A0A7M7N6M0">
    <property type="interactions" value="312"/>
</dbReference>
<comment type="similarity">
    <text evidence="2">Belongs to the mitochondrion-specific ribosomal protein mL53 family.</text>
</comment>
<keyword evidence="10" id="KW-1185">Reference proteome</keyword>
<dbReference type="KEGG" id="spu:100889566"/>
<evidence type="ECO:0000256" key="3">
    <source>
        <dbReference type="ARBA" id="ARBA00022946"/>
    </source>
</evidence>
<comment type="subcellular location">
    <subcellularLocation>
        <location evidence="1">Mitochondrion</location>
    </subcellularLocation>
</comment>
<reference evidence="10" key="1">
    <citation type="submission" date="2015-02" db="EMBL/GenBank/DDBJ databases">
        <title>Genome sequencing for Strongylocentrotus purpuratus.</title>
        <authorList>
            <person name="Murali S."/>
            <person name="Liu Y."/>
            <person name="Vee V."/>
            <person name="English A."/>
            <person name="Wang M."/>
            <person name="Skinner E."/>
            <person name="Han Y."/>
            <person name="Muzny D.M."/>
            <person name="Worley K.C."/>
            <person name="Gibbs R.A."/>
        </authorList>
    </citation>
    <scope>NUCLEOTIDE SEQUENCE</scope>
</reference>
<reference evidence="9" key="2">
    <citation type="submission" date="2021-01" db="UniProtKB">
        <authorList>
            <consortium name="EnsemblMetazoa"/>
        </authorList>
    </citation>
    <scope>IDENTIFICATION</scope>
</reference>
<keyword evidence="6" id="KW-0687">Ribonucleoprotein</keyword>
<evidence type="ECO:0000256" key="4">
    <source>
        <dbReference type="ARBA" id="ARBA00022980"/>
    </source>
</evidence>
<dbReference type="Pfam" id="PF10780">
    <property type="entry name" value="MRP_L53"/>
    <property type="match status" value="1"/>
</dbReference>
<dbReference type="Gene3D" id="3.40.30.10">
    <property type="entry name" value="Glutaredoxin"/>
    <property type="match status" value="1"/>
</dbReference>
<keyword evidence="5" id="KW-0496">Mitochondrion</keyword>
<name>A0A7M7N6M0_STRPU</name>
<dbReference type="AlphaFoldDB" id="A0A7M7N6M0"/>
<dbReference type="PANTHER" id="PTHR33618">
    <property type="entry name" value="39S RIBOSOMAL PROTEIN L53, MITOCHONDRIAL"/>
    <property type="match status" value="1"/>
</dbReference>
<organism evidence="9 10">
    <name type="scientific">Strongylocentrotus purpuratus</name>
    <name type="common">Purple sea urchin</name>
    <dbReference type="NCBI Taxonomy" id="7668"/>
    <lineage>
        <taxon>Eukaryota</taxon>
        <taxon>Metazoa</taxon>
        <taxon>Echinodermata</taxon>
        <taxon>Eleutherozoa</taxon>
        <taxon>Echinozoa</taxon>
        <taxon>Echinoidea</taxon>
        <taxon>Euechinoidea</taxon>
        <taxon>Echinacea</taxon>
        <taxon>Camarodonta</taxon>
        <taxon>Echinidea</taxon>
        <taxon>Strongylocentrotidae</taxon>
        <taxon>Strongylocentrotus</taxon>
    </lineage>
</organism>
<proteinExistence type="inferred from homology"/>
<dbReference type="InParanoid" id="A0A7M7N6M0"/>
<evidence type="ECO:0000313" key="9">
    <source>
        <dbReference type="EnsemblMetazoa" id="XP_030830816"/>
    </source>
</evidence>
<dbReference type="RefSeq" id="XP_030830816.1">
    <property type="nucleotide sequence ID" value="XM_030974956.1"/>
</dbReference>